<evidence type="ECO:0000256" key="1">
    <source>
        <dbReference type="SAM" id="MobiDB-lite"/>
    </source>
</evidence>
<dbReference type="Proteomes" id="UP000646365">
    <property type="component" value="Unassembled WGS sequence"/>
</dbReference>
<gene>
    <name evidence="3" type="ORF">GCM10011611_51920</name>
</gene>
<evidence type="ECO:0000313" key="3">
    <source>
        <dbReference type="EMBL" id="GGF39175.1"/>
    </source>
</evidence>
<feature type="compositionally biased region" description="Pro residues" evidence="1">
    <location>
        <begin position="213"/>
        <end position="227"/>
    </location>
</feature>
<reference evidence="3" key="1">
    <citation type="journal article" date="2014" name="Int. J. Syst. Evol. Microbiol.">
        <title>Complete genome sequence of Corynebacterium casei LMG S-19264T (=DSM 44701T), isolated from a smear-ripened cheese.</title>
        <authorList>
            <consortium name="US DOE Joint Genome Institute (JGI-PGF)"/>
            <person name="Walter F."/>
            <person name="Albersmeier A."/>
            <person name="Kalinowski J."/>
            <person name="Ruckert C."/>
        </authorList>
    </citation>
    <scope>NUCLEOTIDE SEQUENCE</scope>
    <source>
        <strain evidence="3">CGMCC 1.15725</strain>
    </source>
</reference>
<keyword evidence="4" id="KW-1185">Reference proteome</keyword>
<feature type="chain" id="PRO_5035314668" description="DUF4136 domain-containing protein" evidence="2">
    <location>
        <begin position="23"/>
        <end position="238"/>
    </location>
</feature>
<reference evidence="3" key="2">
    <citation type="submission" date="2020-09" db="EMBL/GenBank/DDBJ databases">
        <authorList>
            <person name="Sun Q."/>
            <person name="Zhou Y."/>
        </authorList>
    </citation>
    <scope>NUCLEOTIDE SEQUENCE</scope>
    <source>
        <strain evidence="3">CGMCC 1.15725</strain>
    </source>
</reference>
<dbReference type="NCBIfam" id="NF047637">
    <property type="entry name" value="lipo_CC0125"/>
    <property type="match status" value="1"/>
</dbReference>
<feature type="signal peptide" evidence="2">
    <location>
        <begin position="1"/>
        <end position="22"/>
    </location>
</feature>
<dbReference type="PROSITE" id="PS51257">
    <property type="entry name" value="PROKAR_LIPOPROTEIN"/>
    <property type="match status" value="1"/>
</dbReference>
<organism evidence="3 4">
    <name type="scientific">Aliidongia dinghuensis</name>
    <dbReference type="NCBI Taxonomy" id="1867774"/>
    <lineage>
        <taxon>Bacteria</taxon>
        <taxon>Pseudomonadati</taxon>
        <taxon>Pseudomonadota</taxon>
        <taxon>Alphaproteobacteria</taxon>
        <taxon>Rhodospirillales</taxon>
        <taxon>Dongiaceae</taxon>
        <taxon>Aliidongia</taxon>
    </lineage>
</organism>
<comment type="caution">
    <text evidence="3">The sequence shown here is derived from an EMBL/GenBank/DDBJ whole genome shotgun (WGS) entry which is preliminary data.</text>
</comment>
<name>A0A8J3E5Y5_9PROT</name>
<evidence type="ECO:0000256" key="2">
    <source>
        <dbReference type="SAM" id="SignalP"/>
    </source>
</evidence>
<keyword evidence="2" id="KW-0732">Signal</keyword>
<evidence type="ECO:0000313" key="4">
    <source>
        <dbReference type="Proteomes" id="UP000646365"/>
    </source>
</evidence>
<dbReference type="EMBL" id="BMJQ01000016">
    <property type="protein sequence ID" value="GGF39175.1"/>
    <property type="molecule type" value="Genomic_DNA"/>
</dbReference>
<protein>
    <recommendedName>
        <fullName evidence="5">DUF4136 domain-containing protein</fullName>
    </recommendedName>
</protein>
<evidence type="ECO:0008006" key="5">
    <source>
        <dbReference type="Google" id="ProtNLM"/>
    </source>
</evidence>
<sequence length="238" mass="25279">MFSRSAAGALLGALGLLLAACAAQPTYPLLTPVDVARSFGYSDIRLPDGRYEVSYVAPAQQGYGYRFDQSPTERMGKSLAFDMAIWRAAQIAQAQGYRGFSVADTRSNSDIQQRAGYYDDPWDGPWGPGPWGPGPYWGWHRPPYGWGGAYYNPPETSVQVEVKLAVALSNDLKPGDYDAADAIQQLRRTYPGADGGVAAPPSPAAGPTVAPVPGAPVPGSAPAPAPLPWQQQPTTPKS</sequence>
<dbReference type="AlphaFoldDB" id="A0A8J3E5Y5"/>
<feature type="region of interest" description="Disordered" evidence="1">
    <location>
        <begin position="191"/>
        <end position="238"/>
    </location>
</feature>
<dbReference type="RefSeq" id="WP_189051082.1">
    <property type="nucleotide sequence ID" value="NZ_BMJQ01000016.1"/>
</dbReference>
<accession>A0A8J3E5Y5</accession>
<feature type="compositionally biased region" description="Low complexity" evidence="1">
    <location>
        <begin position="228"/>
        <end position="238"/>
    </location>
</feature>
<proteinExistence type="predicted"/>